<accession>A0ABY8EII2</accession>
<keyword evidence="7" id="KW-1133">Transmembrane helix</keyword>
<keyword evidence="3" id="KW-0813">Transport</keyword>
<dbReference type="Pfam" id="PF08038">
    <property type="entry name" value="Tom7"/>
    <property type="match status" value="1"/>
</dbReference>
<protein>
    <recommendedName>
        <fullName evidence="12">Tom7-domain-containing protein</fullName>
    </recommendedName>
</protein>
<keyword evidence="6" id="KW-0653">Protein transport</keyword>
<dbReference type="InterPro" id="IPR012621">
    <property type="entry name" value="Tom7"/>
</dbReference>
<sequence>MAFSEDTKERILRAVDITKTIVHYGWVPFVIYVGFVTSQNRPNLIKVLSPLS</sequence>
<evidence type="ECO:0000256" key="4">
    <source>
        <dbReference type="ARBA" id="ARBA00022692"/>
    </source>
</evidence>
<gene>
    <name evidence="10" type="ORF">GLX27_000205</name>
</gene>
<keyword evidence="9" id="KW-0472">Membrane</keyword>
<evidence type="ECO:0000256" key="1">
    <source>
        <dbReference type="ARBA" id="ARBA00004572"/>
    </source>
</evidence>
<keyword evidence="4" id="KW-0812">Transmembrane</keyword>
<keyword evidence="11" id="KW-1185">Reference proteome</keyword>
<evidence type="ECO:0000313" key="11">
    <source>
        <dbReference type="Proteomes" id="UP000818624"/>
    </source>
</evidence>
<evidence type="ECO:0000256" key="7">
    <source>
        <dbReference type="ARBA" id="ARBA00022989"/>
    </source>
</evidence>
<keyword evidence="5" id="KW-1000">Mitochondrion outer membrane</keyword>
<evidence type="ECO:0000256" key="8">
    <source>
        <dbReference type="ARBA" id="ARBA00023128"/>
    </source>
</evidence>
<comment type="subcellular location">
    <subcellularLocation>
        <location evidence="1">Mitochondrion outer membrane</location>
        <topology evidence="1">Single-pass membrane protein</topology>
    </subcellularLocation>
</comment>
<proteinExistence type="inferred from homology"/>
<reference evidence="10 11" key="1">
    <citation type="journal article" date="2020" name="Elife">
        <title>Loss of centromere function drives karyotype evolution in closely related Malassezia species.</title>
        <authorList>
            <person name="Sankaranarayanan S.R."/>
            <person name="Ianiri G."/>
            <person name="Coelho M.A."/>
            <person name="Reza M.H."/>
            <person name="Thimmappa B.C."/>
            <person name="Ganguly P."/>
            <person name="Vadnala R.N."/>
            <person name="Sun S."/>
            <person name="Siddharthan R."/>
            <person name="Tellgren-Roth C."/>
            <person name="Dawson T.L."/>
            <person name="Heitman J."/>
            <person name="Sanyal K."/>
        </authorList>
    </citation>
    <scope>NUCLEOTIDE SEQUENCE [LARGE SCALE GENOMIC DNA]</scope>
    <source>
        <strain evidence="10">CBS14141</strain>
    </source>
</reference>
<evidence type="ECO:0008006" key="12">
    <source>
        <dbReference type="Google" id="ProtNLM"/>
    </source>
</evidence>
<evidence type="ECO:0000256" key="3">
    <source>
        <dbReference type="ARBA" id="ARBA00022448"/>
    </source>
</evidence>
<name>A0ABY8EII2_MALFU</name>
<evidence type="ECO:0000256" key="9">
    <source>
        <dbReference type="ARBA" id="ARBA00023136"/>
    </source>
</evidence>
<dbReference type="EMBL" id="CP046234">
    <property type="protein sequence ID" value="WFD45584.1"/>
    <property type="molecule type" value="Genomic_DNA"/>
</dbReference>
<dbReference type="PANTHER" id="PTHR34944:SF2">
    <property type="entry name" value="MITOCHONDRIAL IMPORT RECEPTOR SUBUNIT TOM7"/>
    <property type="match status" value="1"/>
</dbReference>
<evidence type="ECO:0000256" key="5">
    <source>
        <dbReference type="ARBA" id="ARBA00022787"/>
    </source>
</evidence>
<evidence type="ECO:0000256" key="2">
    <source>
        <dbReference type="ARBA" id="ARBA00010917"/>
    </source>
</evidence>
<organism evidence="10 11">
    <name type="scientific">Malassezia furfur</name>
    <name type="common">Pityriasis versicolor infection agent</name>
    <name type="synonym">Pityrosporum furfur</name>
    <dbReference type="NCBI Taxonomy" id="55194"/>
    <lineage>
        <taxon>Eukaryota</taxon>
        <taxon>Fungi</taxon>
        <taxon>Dikarya</taxon>
        <taxon>Basidiomycota</taxon>
        <taxon>Ustilaginomycotina</taxon>
        <taxon>Malasseziomycetes</taxon>
        <taxon>Malasseziales</taxon>
        <taxon>Malasseziaceae</taxon>
        <taxon>Malassezia</taxon>
    </lineage>
</organism>
<keyword evidence="8" id="KW-0496">Mitochondrion</keyword>
<comment type="similarity">
    <text evidence="2">Belongs to the Tom7 family.</text>
</comment>
<evidence type="ECO:0000256" key="6">
    <source>
        <dbReference type="ARBA" id="ARBA00022927"/>
    </source>
</evidence>
<dbReference type="PANTHER" id="PTHR34944">
    <property type="entry name" value="MITOCHONDRIAL IMPORT RECEPTOR SUBUNIT TOM7"/>
    <property type="match status" value="1"/>
</dbReference>
<evidence type="ECO:0000313" key="10">
    <source>
        <dbReference type="EMBL" id="WFD45584.1"/>
    </source>
</evidence>
<dbReference type="Proteomes" id="UP000818624">
    <property type="component" value="Chromosome 1"/>
</dbReference>